<name>A0A930YSQ1_9ACTN</name>
<proteinExistence type="predicted"/>
<dbReference type="Pfam" id="PF25310">
    <property type="entry name" value="VG15"/>
    <property type="match status" value="1"/>
</dbReference>
<reference evidence="1" key="1">
    <citation type="submission" date="2020-04" db="EMBL/GenBank/DDBJ databases">
        <title>Deep metagenomics examines the oral microbiome during advanced dental caries in children, revealing novel taxa and co-occurrences with host molecules.</title>
        <authorList>
            <person name="Baker J.L."/>
            <person name="Morton J.T."/>
            <person name="Dinis M."/>
            <person name="Alvarez R."/>
            <person name="Tran N.C."/>
            <person name="Knight R."/>
            <person name="Edlund A."/>
        </authorList>
    </citation>
    <scope>NUCLEOTIDE SEQUENCE</scope>
    <source>
        <strain evidence="1">JCVI_38_bin.5</strain>
    </source>
</reference>
<organism evidence="1 2">
    <name type="scientific">Lancefieldella rimae</name>
    <dbReference type="NCBI Taxonomy" id="1383"/>
    <lineage>
        <taxon>Bacteria</taxon>
        <taxon>Bacillati</taxon>
        <taxon>Actinomycetota</taxon>
        <taxon>Coriobacteriia</taxon>
        <taxon>Coriobacteriales</taxon>
        <taxon>Atopobiaceae</taxon>
        <taxon>Lancefieldella</taxon>
    </lineage>
</organism>
<evidence type="ECO:0000313" key="1">
    <source>
        <dbReference type="EMBL" id="MBF4807262.1"/>
    </source>
</evidence>
<dbReference type="AlphaFoldDB" id="A0A930YSQ1"/>
<dbReference type="EMBL" id="JABZGW010000017">
    <property type="protein sequence ID" value="MBF4807262.1"/>
    <property type="molecule type" value="Genomic_DNA"/>
</dbReference>
<dbReference type="InterPro" id="IPR057369">
    <property type="entry name" value="VG15"/>
</dbReference>
<protein>
    <submittedName>
        <fullName evidence="1">Uncharacterized protein</fullName>
    </submittedName>
</protein>
<gene>
    <name evidence="1" type="ORF">HXK26_01005</name>
</gene>
<dbReference type="Proteomes" id="UP000698335">
    <property type="component" value="Unassembled WGS sequence"/>
</dbReference>
<sequence length="382" mass="42934">MNISKQAMNAYHSNLSKLQGSAKKTFEKLVNASLKVNPDMSDDEFMELVGNSLISTTLSYGDAAGSVALDFFEEYTGLDAKNTDIAKVPYFVNDKYREKVAQYAANNTLRDDEFMEACGNILQSEVLQQANRTMSNVGKRHGLKFARVPQGGECAFCAMLASRGFVYSETGANSHYHNHCKCKVVAGKPGTKVGGYDHTKTEKSFNTICKNLGIKESLEEVENNKELRDKVLAEAGRRNKDWLYRGEVTKPWYIKPREQLSADEKRGIDILSSMGFSPVALPEDAPDGSKNIDFWLRDQHLFVEHKNAGGGKHSIEDNLGSAKKKWDNLKCDQPKIVILTTEGSTRSYEDDMKSIRRCKRYYDEVWYVPPGETDFLIIKNEG</sequence>
<evidence type="ECO:0000313" key="2">
    <source>
        <dbReference type="Proteomes" id="UP000698335"/>
    </source>
</evidence>
<comment type="caution">
    <text evidence="1">The sequence shown here is derived from an EMBL/GenBank/DDBJ whole genome shotgun (WGS) entry which is preliminary data.</text>
</comment>
<accession>A0A930YSQ1</accession>